<keyword evidence="12" id="KW-0414">Isoprene biosynthesis</keyword>
<dbReference type="GO" id="GO:0008661">
    <property type="term" value="F:1-deoxy-D-xylulose-5-phosphate synthase activity"/>
    <property type="evidence" value="ECO:0007669"/>
    <property type="project" value="UniProtKB-EC"/>
</dbReference>
<evidence type="ECO:0000259" key="13">
    <source>
        <dbReference type="SMART" id="SM00861"/>
    </source>
</evidence>
<dbReference type="EC" id="2.2.1.7" evidence="6"/>
<dbReference type="NCBIfam" id="NF003933">
    <property type="entry name" value="PRK05444.2-2"/>
    <property type="match status" value="1"/>
</dbReference>
<dbReference type="SUPFAM" id="SSF52518">
    <property type="entry name" value="Thiamin diphosphate-binding fold (THDP-binding)"/>
    <property type="match status" value="2"/>
</dbReference>
<evidence type="ECO:0000313" key="14">
    <source>
        <dbReference type="EMBL" id="EIC00819.1"/>
    </source>
</evidence>
<keyword evidence="10" id="KW-0784">Thiamine biosynthesis</keyword>
<evidence type="ECO:0000256" key="5">
    <source>
        <dbReference type="ARBA" id="ARBA00011738"/>
    </source>
</evidence>
<keyword evidence="9" id="KW-0460">Magnesium</keyword>
<organism evidence="14 15">
    <name type="scientific">Treponema saccharophilum DSM 2985</name>
    <dbReference type="NCBI Taxonomy" id="907348"/>
    <lineage>
        <taxon>Bacteria</taxon>
        <taxon>Pseudomonadati</taxon>
        <taxon>Spirochaetota</taxon>
        <taxon>Spirochaetia</taxon>
        <taxon>Spirochaetales</taxon>
        <taxon>Treponemataceae</taxon>
        <taxon>Treponema</taxon>
    </lineage>
</organism>
<dbReference type="AlphaFoldDB" id="H7EN91"/>
<comment type="similarity">
    <text evidence="4">Belongs to the transketolase family. DXPS subfamily.</text>
</comment>
<dbReference type="PANTHER" id="PTHR43322">
    <property type="entry name" value="1-D-DEOXYXYLULOSE 5-PHOSPHATE SYNTHASE-RELATED"/>
    <property type="match status" value="1"/>
</dbReference>
<keyword evidence="7 14" id="KW-0808">Transferase</keyword>
<dbReference type="PANTHER" id="PTHR43322:SF1">
    <property type="entry name" value="1-DEOXY-D-XYLULOSE-5-PHOSPHATE SYNTHASE"/>
    <property type="match status" value="1"/>
</dbReference>
<dbReference type="GO" id="GO:0019288">
    <property type="term" value="P:isopentenyl diphosphate biosynthetic process, methylerythritol 4-phosphate pathway"/>
    <property type="evidence" value="ECO:0007669"/>
    <property type="project" value="TreeGrafter"/>
</dbReference>
<comment type="cofactor">
    <cofactor evidence="1">
        <name>Mg(2+)</name>
        <dbReference type="ChEBI" id="CHEBI:18420"/>
    </cofactor>
</comment>
<name>H7EN91_9SPIR</name>
<gene>
    <name evidence="14" type="ORF">TresaDRAFT_0644</name>
</gene>
<comment type="caution">
    <text evidence="14">The sequence shown here is derived from an EMBL/GenBank/DDBJ whole genome shotgun (WGS) entry which is preliminary data.</text>
</comment>
<dbReference type="UniPathway" id="UPA00064">
    <property type="reaction ID" value="UER00091"/>
</dbReference>
<dbReference type="eggNOG" id="COG1154">
    <property type="taxonomic scope" value="Bacteria"/>
</dbReference>
<dbReference type="InterPro" id="IPR005477">
    <property type="entry name" value="Dxylulose-5-P_synthase"/>
</dbReference>
<dbReference type="PROSITE" id="PS00801">
    <property type="entry name" value="TRANSKETOLASE_1"/>
    <property type="match status" value="1"/>
</dbReference>
<dbReference type="GO" id="GO:0016114">
    <property type="term" value="P:terpenoid biosynthetic process"/>
    <property type="evidence" value="ECO:0007669"/>
    <property type="project" value="InterPro"/>
</dbReference>
<dbReference type="Gene3D" id="3.40.50.970">
    <property type="match status" value="2"/>
</dbReference>
<dbReference type="Gene3D" id="3.40.50.920">
    <property type="match status" value="1"/>
</dbReference>
<comment type="pathway">
    <text evidence="3">Metabolic intermediate biosynthesis; 1-deoxy-D-xylulose 5-phosphate biosynthesis; 1-deoxy-D-xylulose 5-phosphate from D-glyceraldehyde 3-phosphate and pyruvate: step 1/1.</text>
</comment>
<keyword evidence="15" id="KW-1185">Reference proteome</keyword>
<dbReference type="GO" id="GO:0009228">
    <property type="term" value="P:thiamine biosynthetic process"/>
    <property type="evidence" value="ECO:0007669"/>
    <property type="project" value="UniProtKB-KW"/>
</dbReference>
<comment type="subunit">
    <text evidence="5">Homodimer.</text>
</comment>
<dbReference type="OrthoDB" id="9803371at2"/>
<dbReference type="CDD" id="cd02007">
    <property type="entry name" value="TPP_DXS"/>
    <property type="match status" value="1"/>
</dbReference>
<dbReference type="CDD" id="cd07033">
    <property type="entry name" value="TPP_PYR_DXS_TK_like"/>
    <property type="match status" value="1"/>
</dbReference>
<evidence type="ECO:0000256" key="10">
    <source>
        <dbReference type="ARBA" id="ARBA00022977"/>
    </source>
</evidence>
<evidence type="ECO:0000256" key="9">
    <source>
        <dbReference type="ARBA" id="ARBA00022842"/>
    </source>
</evidence>
<dbReference type="InterPro" id="IPR009014">
    <property type="entry name" value="Transketo_C/PFOR_II"/>
</dbReference>
<feature type="domain" description="Transketolase-like pyrimidine-binding" evidence="13">
    <location>
        <begin position="278"/>
        <end position="443"/>
    </location>
</feature>
<dbReference type="Pfam" id="PF02779">
    <property type="entry name" value="Transket_pyr"/>
    <property type="match status" value="1"/>
</dbReference>
<evidence type="ECO:0000256" key="6">
    <source>
        <dbReference type="ARBA" id="ARBA00013150"/>
    </source>
</evidence>
<dbReference type="SMART" id="SM00861">
    <property type="entry name" value="Transket_pyr"/>
    <property type="match status" value="1"/>
</dbReference>
<evidence type="ECO:0000256" key="3">
    <source>
        <dbReference type="ARBA" id="ARBA00004980"/>
    </source>
</evidence>
<dbReference type="Proteomes" id="UP000003571">
    <property type="component" value="Unassembled WGS sequence"/>
</dbReference>
<evidence type="ECO:0000256" key="2">
    <source>
        <dbReference type="ARBA" id="ARBA00001964"/>
    </source>
</evidence>
<keyword evidence="11" id="KW-0786">Thiamine pyrophosphate</keyword>
<protein>
    <recommendedName>
        <fullName evidence="6">1-deoxy-D-xylulose-5-phosphate synthase</fullName>
        <ecNumber evidence="6">2.2.1.7</ecNumber>
    </recommendedName>
</protein>
<dbReference type="Pfam" id="PF02780">
    <property type="entry name" value="Transketolase_C"/>
    <property type="match status" value="1"/>
</dbReference>
<evidence type="ECO:0000256" key="7">
    <source>
        <dbReference type="ARBA" id="ARBA00022679"/>
    </source>
</evidence>
<comment type="cofactor">
    <cofactor evidence="2">
        <name>thiamine diphosphate</name>
        <dbReference type="ChEBI" id="CHEBI:58937"/>
    </cofactor>
</comment>
<dbReference type="STRING" id="907348.TresaDRAFT_0644"/>
<evidence type="ECO:0000256" key="1">
    <source>
        <dbReference type="ARBA" id="ARBA00001946"/>
    </source>
</evidence>
<dbReference type="InterPro" id="IPR033248">
    <property type="entry name" value="Transketolase_C"/>
</dbReference>
<dbReference type="EMBL" id="AGRW01000053">
    <property type="protein sequence ID" value="EIC00819.1"/>
    <property type="molecule type" value="Genomic_DNA"/>
</dbReference>
<dbReference type="Pfam" id="PF13292">
    <property type="entry name" value="DXP_synthase_N"/>
    <property type="match status" value="2"/>
</dbReference>
<dbReference type="RefSeq" id="WP_002705931.1">
    <property type="nucleotide sequence ID" value="NZ_AGRW01000053.1"/>
</dbReference>
<dbReference type="PATRIC" id="fig|907348.3.peg.2412"/>
<dbReference type="InterPro" id="IPR029061">
    <property type="entry name" value="THDP-binding"/>
</dbReference>
<keyword evidence="8" id="KW-0479">Metal-binding</keyword>
<evidence type="ECO:0000256" key="11">
    <source>
        <dbReference type="ARBA" id="ARBA00023052"/>
    </source>
</evidence>
<evidence type="ECO:0000256" key="8">
    <source>
        <dbReference type="ARBA" id="ARBA00022723"/>
    </source>
</evidence>
<dbReference type="InterPro" id="IPR049557">
    <property type="entry name" value="Transketolase_CS"/>
</dbReference>
<dbReference type="GO" id="GO:0046872">
    <property type="term" value="F:metal ion binding"/>
    <property type="evidence" value="ECO:0007669"/>
    <property type="project" value="UniProtKB-KW"/>
</dbReference>
<sequence>MIIEGIDSPVDLKKLGERELPSLADEIRVLLLNKLSEKGGHFGPNLGMVEATIALHYVFDSPSDKIVFDVSHQTYTHKMLTGRAFAWLDSARYDEVTGFTNPAESEHDQFTIGHTSTSISLALGIAKARDLQGAKENVIAVIGDGSLSGGEALEGLSVAGEMGSNFIIVVNDNDMSIAENHGGLYTSLSKLRATEGKSADNIFSAMGLDYVFVKDGNDIPSLLTAFRSVKDSSKPVVVHIVTQKGKGYKLAEENREPWHYAQPFDLGTGKPRRVGGGENYGNISAEFLLGKMKNDSRVAVITAGTPTILGFDKKRRDEAGSQFIDVGIAEETATAMASGMARRGGKPVFGVYGTFFQRCYDQVQQDVCVNGSAATFVVCGASVWGMNGVTHIGWYDIQMLSHIPNLLYLAPTSVEEYLSMLDWSIEQDKLPVAIRQPSNGVVHSSRAVRKDYGDLSYDVVKRGKDVAIIALGDFFQLGEKAVESLSASGIDATLVNPVSASCIDGECLKELAKSHRVIVTLEDGILSGGWGQTIASFFGAESGVKVINRGYKKEFLDRFKADDVLLDNRLTPELIASDAAAAL</sequence>
<dbReference type="InterPro" id="IPR005475">
    <property type="entry name" value="Transketolase-like_Pyr-bd"/>
</dbReference>
<accession>H7EN91</accession>
<evidence type="ECO:0000256" key="4">
    <source>
        <dbReference type="ARBA" id="ARBA00011081"/>
    </source>
</evidence>
<evidence type="ECO:0000313" key="15">
    <source>
        <dbReference type="Proteomes" id="UP000003571"/>
    </source>
</evidence>
<dbReference type="SUPFAM" id="SSF52922">
    <property type="entry name" value="TK C-terminal domain-like"/>
    <property type="match status" value="1"/>
</dbReference>
<dbReference type="NCBIfam" id="NF008968">
    <property type="entry name" value="PRK12315.1"/>
    <property type="match status" value="1"/>
</dbReference>
<dbReference type="FunFam" id="3.40.50.970:FF:000010">
    <property type="entry name" value="1-deoxy-D-xylulose-5-phosphate synthase"/>
    <property type="match status" value="1"/>
</dbReference>
<evidence type="ECO:0000256" key="12">
    <source>
        <dbReference type="ARBA" id="ARBA00023229"/>
    </source>
</evidence>
<dbReference type="GO" id="GO:0005829">
    <property type="term" value="C:cytosol"/>
    <property type="evidence" value="ECO:0007669"/>
    <property type="project" value="TreeGrafter"/>
</dbReference>
<proteinExistence type="inferred from homology"/>
<reference evidence="14 15" key="1">
    <citation type="submission" date="2011-09" db="EMBL/GenBank/DDBJ databases">
        <title>The draft genome of Treponema saccharophilum DSM 2985.</title>
        <authorList>
            <consortium name="US DOE Joint Genome Institute (JGI-PGF)"/>
            <person name="Lucas S."/>
            <person name="Copeland A."/>
            <person name="Lapidus A."/>
            <person name="Glavina del Rio T."/>
            <person name="Dalin E."/>
            <person name="Tice H."/>
            <person name="Bruce D."/>
            <person name="Goodwin L."/>
            <person name="Pitluck S."/>
            <person name="Peters L."/>
            <person name="Kyrpides N."/>
            <person name="Mavromatis K."/>
            <person name="Ivanova N."/>
            <person name="Markowitz V."/>
            <person name="Cheng J.-F."/>
            <person name="Hugenholtz P."/>
            <person name="Woyke T."/>
            <person name="Wu D."/>
            <person name="Gronow S."/>
            <person name="Wellnitz S."/>
            <person name="Brambilla E."/>
            <person name="Klenk H.-P."/>
            <person name="Eisen J.A."/>
        </authorList>
    </citation>
    <scope>NUCLEOTIDE SEQUENCE [LARGE SCALE GENOMIC DNA]</scope>
    <source>
        <strain evidence="14 15">DSM 2985</strain>
    </source>
</reference>